<dbReference type="Gene3D" id="1.10.1200.80">
    <property type="entry name" value="Putative flavin oxidoreducatase, domain 2"/>
    <property type="match status" value="1"/>
</dbReference>
<dbReference type="Proteomes" id="UP000647491">
    <property type="component" value="Unassembled WGS sequence"/>
</dbReference>
<dbReference type="Pfam" id="PF01207">
    <property type="entry name" value="Dus"/>
    <property type="match status" value="1"/>
</dbReference>
<keyword evidence="14" id="KW-1185">Reference proteome</keyword>
<dbReference type="PANTHER" id="PTHR45846">
    <property type="entry name" value="TRNA-DIHYDROURIDINE(47) SYNTHASE [NAD(P)(+)]-LIKE"/>
    <property type="match status" value="1"/>
</dbReference>
<evidence type="ECO:0000259" key="12">
    <source>
        <dbReference type="Pfam" id="PF01207"/>
    </source>
</evidence>
<keyword evidence="8 11" id="KW-0560">Oxidoreductase</keyword>
<gene>
    <name evidence="13" type="primary">dusB</name>
    <name evidence="13" type="ORF">H8708_05530</name>
</gene>
<evidence type="ECO:0000256" key="4">
    <source>
        <dbReference type="ARBA" id="ARBA00022643"/>
    </source>
</evidence>
<keyword evidence="4 11" id="KW-0288">FMN</keyword>
<dbReference type="EC" id="1.3.1.-" evidence="11"/>
<evidence type="ECO:0000313" key="14">
    <source>
        <dbReference type="Proteomes" id="UP000647491"/>
    </source>
</evidence>
<evidence type="ECO:0000256" key="2">
    <source>
        <dbReference type="ARBA" id="ARBA00022555"/>
    </source>
</evidence>
<sequence length="319" mass="35216">MKLTIGNVTLDNNVILAPMAGVTDLPYRVLCREQGCGLVCMEMVSAKAVLYKNRNTKELLEVDPRERPVSLQLFGSDPEILSKIAGELEEGPYDIFDINMGCPVPKIVKNGEGSALMKNPKLVEEILSAMVRTLKKPVTVKIRKGFDDSSVNAVEIAKIAEGCGVSAIAVHGRTREQYYSGKADWDIIRQVKEAVSIPVIGNGDVFTPEDAKRMVEETGCDGIMVARGAKGNPWIFREIAEYLETGRKPPRPSSDELKVMILRHGQMMLEFKGETAGMREMRKHVAWYTAGYPNSAALRNDINTVSTMDELTALIGERL</sequence>
<comment type="cofactor">
    <cofactor evidence="11">
        <name>FMN</name>
        <dbReference type="ChEBI" id="CHEBI:58210"/>
    </cofactor>
</comment>
<dbReference type="InterPro" id="IPR035587">
    <property type="entry name" value="DUS-like_FMN-bd"/>
</dbReference>
<evidence type="ECO:0000256" key="7">
    <source>
        <dbReference type="ARBA" id="ARBA00022884"/>
    </source>
</evidence>
<evidence type="ECO:0000256" key="9">
    <source>
        <dbReference type="ARBA" id="ARBA00048205"/>
    </source>
</evidence>
<evidence type="ECO:0000256" key="8">
    <source>
        <dbReference type="ARBA" id="ARBA00023002"/>
    </source>
</evidence>
<reference evidence="13 14" key="1">
    <citation type="submission" date="2020-08" db="EMBL/GenBank/DDBJ databases">
        <title>Genome public.</title>
        <authorList>
            <person name="Liu C."/>
            <person name="Sun Q."/>
        </authorList>
    </citation>
    <scope>NUCLEOTIDE SEQUENCE [LARGE SCALE GENOMIC DNA]</scope>
    <source>
        <strain evidence="13 14">BX10</strain>
    </source>
</reference>
<evidence type="ECO:0000256" key="6">
    <source>
        <dbReference type="ARBA" id="ARBA00022857"/>
    </source>
</evidence>
<dbReference type="InterPro" id="IPR024036">
    <property type="entry name" value="tRNA-dHydroUridine_Synthase_C"/>
</dbReference>
<proteinExistence type="inferred from homology"/>
<evidence type="ECO:0000256" key="5">
    <source>
        <dbReference type="ARBA" id="ARBA00022694"/>
    </source>
</evidence>
<dbReference type="EMBL" id="JACRTJ010000013">
    <property type="protein sequence ID" value="MBC8598698.1"/>
    <property type="molecule type" value="Genomic_DNA"/>
</dbReference>
<evidence type="ECO:0000256" key="1">
    <source>
        <dbReference type="ARBA" id="ARBA00002790"/>
    </source>
</evidence>
<comment type="catalytic activity">
    <reaction evidence="9">
        <text>a 5,6-dihydrouridine in tRNA + NADP(+) = a uridine in tRNA + NADPH + H(+)</text>
        <dbReference type="Rhea" id="RHEA:23624"/>
        <dbReference type="Rhea" id="RHEA-COMP:13339"/>
        <dbReference type="Rhea" id="RHEA-COMP:13887"/>
        <dbReference type="ChEBI" id="CHEBI:15378"/>
        <dbReference type="ChEBI" id="CHEBI:57783"/>
        <dbReference type="ChEBI" id="CHEBI:58349"/>
        <dbReference type="ChEBI" id="CHEBI:65315"/>
        <dbReference type="ChEBI" id="CHEBI:74443"/>
    </reaction>
</comment>
<dbReference type="CDD" id="cd02801">
    <property type="entry name" value="DUS_like_FMN"/>
    <property type="match status" value="1"/>
</dbReference>
<keyword evidence="2" id="KW-0820">tRNA-binding</keyword>
<dbReference type="InterPro" id="IPR013785">
    <property type="entry name" value="Aldolase_TIM"/>
</dbReference>
<comment type="caution">
    <text evidence="13">The sequence shown here is derived from an EMBL/GenBank/DDBJ whole genome shotgun (WGS) entry which is preliminary data.</text>
</comment>
<dbReference type="SUPFAM" id="SSF51395">
    <property type="entry name" value="FMN-linked oxidoreductases"/>
    <property type="match status" value="1"/>
</dbReference>
<dbReference type="PIRSF" id="PIRSF006621">
    <property type="entry name" value="Dus"/>
    <property type="match status" value="1"/>
</dbReference>
<keyword evidence="3 11" id="KW-0285">Flavoprotein</keyword>
<dbReference type="PANTHER" id="PTHR45846:SF1">
    <property type="entry name" value="TRNA-DIHYDROURIDINE(47) SYNTHASE [NAD(P)(+)]-LIKE"/>
    <property type="match status" value="1"/>
</dbReference>
<comment type="similarity">
    <text evidence="11">Belongs to the dus family.</text>
</comment>
<feature type="domain" description="DUS-like FMN-binding" evidence="12">
    <location>
        <begin position="15"/>
        <end position="311"/>
    </location>
</feature>
<evidence type="ECO:0000256" key="3">
    <source>
        <dbReference type="ARBA" id="ARBA00022630"/>
    </source>
</evidence>
<protein>
    <recommendedName>
        <fullName evidence="11">tRNA-dihydrouridine synthase</fullName>
        <ecNumber evidence="11">1.3.1.-</ecNumber>
    </recommendedName>
</protein>
<dbReference type="InterPro" id="IPR001269">
    <property type="entry name" value="DUS_fam"/>
</dbReference>
<evidence type="ECO:0000256" key="11">
    <source>
        <dbReference type="PIRNR" id="PIRNR006621"/>
    </source>
</evidence>
<dbReference type="InterPro" id="IPR004652">
    <property type="entry name" value="DusB-like"/>
</dbReference>
<comment type="catalytic activity">
    <reaction evidence="10">
        <text>a 5,6-dihydrouridine in tRNA + NAD(+) = a uridine in tRNA + NADH + H(+)</text>
        <dbReference type="Rhea" id="RHEA:54452"/>
        <dbReference type="Rhea" id="RHEA-COMP:13339"/>
        <dbReference type="Rhea" id="RHEA-COMP:13887"/>
        <dbReference type="ChEBI" id="CHEBI:15378"/>
        <dbReference type="ChEBI" id="CHEBI:57540"/>
        <dbReference type="ChEBI" id="CHEBI:57945"/>
        <dbReference type="ChEBI" id="CHEBI:65315"/>
        <dbReference type="ChEBI" id="CHEBI:74443"/>
    </reaction>
</comment>
<dbReference type="Gene3D" id="3.20.20.70">
    <property type="entry name" value="Aldolase class I"/>
    <property type="match status" value="1"/>
</dbReference>
<name>A0ABR7NRF3_9FIRM</name>
<evidence type="ECO:0000256" key="10">
    <source>
        <dbReference type="ARBA" id="ARBA00048802"/>
    </source>
</evidence>
<organism evidence="13 14">
    <name type="scientific">Enterocloster hominis</name>
    <name type="common">ex Liu et al. 2021</name>
    <dbReference type="NCBI Taxonomy" id="2763663"/>
    <lineage>
        <taxon>Bacteria</taxon>
        <taxon>Bacillati</taxon>
        <taxon>Bacillota</taxon>
        <taxon>Clostridia</taxon>
        <taxon>Lachnospirales</taxon>
        <taxon>Lachnospiraceae</taxon>
        <taxon>Enterocloster</taxon>
    </lineage>
</organism>
<evidence type="ECO:0000313" key="13">
    <source>
        <dbReference type="EMBL" id="MBC8598698.1"/>
    </source>
</evidence>
<dbReference type="NCBIfam" id="TIGR00737">
    <property type="entry name" value="nifR3_yhdG"/>
    <property type="match status" value="1"/>
</dbReference>
<keyword evidence="7" id="KW-0694">RNA-binding</keyword>
<keyword evidence="5 11" id="KW-0819">tRNA processing</keyword>
<accession>A0ABR7NRF3</accession>
<comment type="function">
    <text evidence="1 11">Catalyzes the synthesis of 5,6-dihydrouridine (D), a modified base found in the D-loop of most tRNAs, via the reduction of the C5-C6 double bond in target uridines.</text>
</comment>
<dbReference type="RefSeq" id="WP_262427223.1">
    <property type="nucleotide sequence ID" value="NZ_JACRTJ010000013.1"/>
</dbReference>
<keyword evidence="6" id="KW-0521">NADP</keyword>